<organism evidence="8 9">
    <name type="scientific">Rhodobacter aestuarii</name>
    <dbReference type="NCBI Taxonomy" id="453582"/>
    <lineage>
        <taxon>Bacteria</taxon>
        <taxon>Pseudomonadati</taxon>
        <taxon>Pseudomonadota</taxon>
        <taxon>Alphaproteobacteria</taxon>
        <taxon>Rhodobacterales</taxon>
        <taxon>Rhodobacter group</taxon>
        <taxon>Rhodobacter</taxon>
    </lineage>
</organism>
<dbReference type="RefSeq" id="WP_076486312.1">
    <property type="nucleotide sequence ID" value="NZ_FTOG01000015.1"/>
</dbReference>
<dbReference type="GO" id="GO:0009307">
    <property type="term" value="P:DNA restriction-modification system"/>
    <property type="evidence" value="ECO:0007669"/>
    <property type="project" value="UniProtKB-KW"/>
</dbReference>
<dbReference type="Gene3D" id="3.40.50.150">
    <property type="entry name" value="Vaccinia Virus protein VP39"/>
    <property type="match status" value="1"/>
</dbReference>
<proteinExistence type="inferred from homology"/>
<dbReference type="Pfam" id="PF02384">
    <property type="entry name" value="N6_Mtase"/>
    <property type="match status" value="1"/>
</dbReference>
<keyword evidence="5" id="KW-0680">Restriction system</keyword>
<dbReference type="EMBL" id="FTOG01000015">
    <property type="protein sequence ID" value="SIT20137.1"/>
    <property type="molecule type" value="Genomic_DNA"/>
</dbReference>
<keyword evidence="9" id="KW-1185">Reference proteome</keyword>
<dbReference type="PROSITE" id="PS00092">
    <property type="entry name" value="N6_MTASE"/>
    <property type="match status" value="1"/>
</dbReference>
<protein>
    <recommendedName>
        <fullName evidence="2">site-specific DNA-methyltransferase (adenine-specific)</fullName>
        <ecNumber evidence="2">2.1.1.72</ecNumber>
    </recommendedName>
</protein>
<dbReference type="PANTHER" id="PTHR33841:SF1">
    <property type="entry name" value="DNA METHYLTRANSFERASE A"/>
    <property type="match status" value="1"/>
</dbReference>
<dbReference type="GO" id="GO:0009007">
    <property type="term" value="F:site-specific DNA-methyltransferase (adenine-specific) activity"/>
    <property type="evidence" value="ECO:0007669"/>
    <property type="project" value="UniProtKB-EC"/>
</dbReference>
<gene>
    <name evidence="8" type="ORF">SAMN05421580_11524</name>
</gene>
<dbReference type="GO" id="GO:0008170">
    <property type="term" value="F:N-methyltransferase activity"/>
    <property type="evidence" value="ECO:0007669"/>
    <property type="project" value="InterPro"/>
</dbReference>
<dbReference type="EC" id="2.1.1.72" evidence="2"/>
<comment type="similarity">
    <text evidence="1">Belongs to the N(4)/N(6)-methyltransferase family.</text>
</comment>
<evidence type="ECO:0000256" key="1">
    <source>
        <dbReference type="ARBA" id="ARBA00006594"/>
    </source>
</evidence>
<comment type="catalytic activity">
    <reaction evidence="6">
        <text>a 2'-deoxyadenosine in DNA + S-adenosyl-L-methionine = an N(6)-methyl-2'-deoxyadenosine in DNA + S-adenosyl-L-homocysteine + H(+)</text>
        <dbReference type="Rhea" id="RHEA:15197"/>
        <dbReference type="Rhea" id="RHEA-COMP:12418"/>
        <dbReference type="Rhea" id="RHEA-COMP:12419"/>
        <dbReference type="ChEBI" id="CHEBI:15378"/>
        <dbReference type="ChEBI" id="CHEBI:57856"/>
        <dbReference type="ChEBI" id="CHEBI:59789"/>
        <dbReference type="ChEBI" id="CHEBI:90615"/>
        <dbReference type="ChEBI" id="CHEBI:90616"/>
        <dbReference type="EC" id="2.1.1.72"/>
    </reaction>
</comment>
<dbReference type="InterPro" id="IPR003356">
    <property type="entry name" value="DNA_methylase_A-5"/>
</dbReference>
<dbReference type="STRING" id="453582.SAMN05421580_11524"/>
<dbReference type="CDD" id="cd02440">
    <property type="entry name" value="AdoMet_MTases"/>
    <property type="match status" value="1"/>
</dbReference>
<dbReference type="OrthoDB" id="9806213at2"/>
<dbReference type="GO" id="GO:0003677">
    <property type="term" value="F:DNA binding"/>
    <property type="evidence" value="ECO:0007669"/>
    <property type="project" value="InterPro"/>
</dbReference>
<evidence type="ECO:0000256" key="5">
    <source>
        <dbReference type="ARBA" id="ARBA00022747"/>
    </source>
</evidence>
<accession>A0A1N7QC51</accession>
<dbReference type="InterPro" id="IPR002052">
    <property type="entry name" value="DNA_methylase_N6_adenine_CS"/>
</dbReference>
<feature type="domain" description="DNA methylase adenine-specific" evidence="7">
    <location>
        <begin position="101"/>
        <end position="234"/>
    </location>
</feature>
<dbReference type="GO" id="GO:0032259">
    <property type="term" value="P:methylation"/>
    <property type="evidence" value="ECO:0007669"/>
    <property type="project" value="UniProtKB-KW"/>
</dbReference>
<keyword evidence="4" id="KW-0808">Transferase</keyword>
<name>A0A1N7QC51_9RHOB</name>
<dbReference type="Proteomes" id="UP000186221">
    <property type="component" value="Unassembled WGS sequence"/>
</dbReference>
<dbReference type="PRINTS" id="PR00507">
    <property type="entry name" value="N12N6MTFRASE"/>
</dbReference>
<evidence type="ECO:0000313" key="8">
    <source>
        <dbReference type="EMBL" id="SIT20137.1"/>
    </source>
</evidence>
<sequence length="743" mass="82912">MKPSSTAEGKRLAKADAYISQCLKRYRGNSDELRFQLLEAASSRLGGFDFHAFCSKFAIKPLMAPERLLNDAKTLVQLLDDTGIHPSLCLSALAREALDHSEQRNSGAYHTDFRLALHLAHSVEAHFTKGAKVLDPACGAGILLTAVSIVACGPDRLLASEWLRESVYAADLSAFALRGTRLSLASLTDDLDAIAAMYAHWRAQDSLLAPDARWLELSEDGFDVVIANPPWEKVKLTRHEYAKANGETRDYGTSYRLQSLAGYEEAKTERAAMAGSLIDRYPVLAKGEPDLYVAFVELLYKLTRVGGHGALLVPAGLIRSLSTETLRRALVEGTDDLAFTIMENRARHFAIDTRFKFLVVNYRRKASSSKALAAVKIGHATADSERVKPAPQVRLALKDIEHLRSDLTLPEVRSAEEWYLFKKMQNGGLVISSEDSSWYPEFCREIDMTHGRRYFVKRPEKGCLPVIEGRMVQPHRLGCKSYVSGEGRSAVWQNIQPGQSRVAPQFWLPLSAASAEATRRSRRMRVGFCDITGQTNERSMMAALIPPGVICGNKVPTISFPNDPSDDRLFLWLAIVNSLPFDWLLRRIVTTTVNYFVLLSLRLPNLDINSLPAQRLISVARKLHELDQSKNSSFENVWRIAELRCEADVLVARAYGCSEDDLRLILQDFPLLDRGQPAIHGETSSTITEDVLLSAWLRNAEAGNEQNEQIAQRVEPARKLGAIPYVSSEFVSNIREKFNEVVR</sequence>
<evidence type="ECO:0000256" key="3">
    <source>
        <dbReference type="ARBA" id="ARBA00022603"/>
    </source>
</evidence>
<evidence type="ECO:0000259" key="7">
    <source>
        <dbReference type="Pfam" id="PF02384"/>
    </source>
</evidence>
<keyword evidence="3 8" id="KW-0489">Methyltransferase</keyword>
<reference evidence="9" key="1">
    <citation type="submission" date="2017-01" db="EMBL/GenBank/DDBJ databases">
        <authorList>
            <person name="Varghese N."/>
            <person name="Submissions S."/>
        </authorList>
    </citation>
    <scope>NUCLEOTIDE SEQUENCE [LARGE SCALE GENOMIC DNA]</scope>
    <source>
        <strain evidence="9">DSM 19945</strain>
    </source>
</reference>
<dbReference type="InterPro" id="IPR050953">
    <property type="entry name" value="N4_N6_ade-DNA_methylase"/>
</dbReference>
<evidence type="ECO:0000256" key="4">
    <source>
        <dbReference type="ARBA" id="ARBA00022679"/>
    </source>
</evidence>
<dbReference type="SUPFAM" id="SSF53335">
    <property type="entry name" value="S-adenosyl-L-methionine-dependent methyltransferases"/>
    <property type="match status" value="1"/>
</dbReference>
<dbReference type="PANTHER" id="PTHR33841">
    <property type="entry name" value="DNA METHYLTRANSFERASE YEEA-RELATED"/>
    <property type="match status" value="1"/>
</dbReference>
<dbReference type="InterPro" id="IPR029063">
    <property type="entry name" value="SAM-dependent_MTases_sf"/>
</dbReference>
<evidence type="ECO:0000256" key="6">
    <source>
        <dbReference type="ARBA" id="ARBA00047942"/>
    </source>
</evidence>
<dbReference type="AlphaFoldDB" id="A0A1N7QC51"/>
<evidence type="ECO:0000313" key="9">
    <source>
        <dbReference type="Proteomes" id="UP000186221"/>
    </source>
</evidence>
<evidence type="ECO:0000256" key="2">
    <source>
        <dbReference type="ARBA" id="ARBA00011900"/>
    </source>
</evidence>